<feature type="domain" description="TraG N-terminal Proteobacteria" evidence="3">
    <location>
        <begin position="33"/>
        <end position="548"/>
    </location>
</feature>
<geneLocation type="plasmid" evidence="4 5">
    <name>unnamed1</name>
</geneLocation>
<evidence type="ECO:0000313" key="5">
    <source>
        <dbReference type="Proteomes" id="UP001445268"/>
    </source>
</evidence>
<organism evidence="4 5">
    <name type="scientific">Marinobacter alkaliphilus</name>
    <dbReference type="NCBI Taxonomy" id="254719"/>
    <lineage>
        <taxon>Bacteria</taxon>
        <taxon>Pseudomonadati</taxon>
        <taxon>Pseudomonadota</taxon>
        <taxon>Gammaproteobacteria</taxon>
        <taxon>Pseudomonadales</taxon>
        <taxon>Marinobacteraceae</taxon>
        <taxon>Marinobacter</taxon>
    </lineage>
</organism>
<keyword evidence="4" id="KW-0614">Plasmid</keyword>
<evidence type="ECO:0000259" key="3">
    <source>
        <dbReference type="Pfam" id="PF07916"/>
    </source>
</evidence>
<gene>
    <name evidence="4" type="ORF">AAGT77_19520</name>
</gene>
<feature type="region of interest" description="Disordered" evidence="1">
    <location>
        <begin position="561"/>
        <end position="581"/>
    </location>
</feature>
<proteinExistence type="predicted"/>
<feature type="transmembrane region" description="Helical" evidence="2">
    <location>
        <begin position="539"/>
        <end position="559"/>
    </location>
</feature>
<feature type="transmembrane region" description="Helical" evidence="2">
    <location>
        <begin position="432"/>
        <end position="453"/>
    </location>
</feature>
<feature type="transmembrane region" description="Helical" evidence="2">
    <location>
        <begin position="503"/>
        <end position="527"/>
    </location>
</feature>
<dbReference type="Pfam" id="PF07916">
    <property type="entry name" value="TraG_N"/>
    <property type="match status" value="1"/>
</dbReference>
<dbReference type="Proteomes" id="UP001445268">
    <property type="component" value="Plasmid unnamed1"/>
</dbReference>
<keyword evidence="2" id="KW-0472">Membrane</keyword>
<keyword evidence="2" id="KW-0812">Transmembrane</keyword>
<keyword evidence="5" id="KW-1185">Reference proteome</keyword>
<protein>
    <submittedName>
        <fullName evidence="4">Conjugal transfer protein TraG N-terminal domain-containing protein</fullName>
    </submittedName>
</protein>
<evidence type="ECO:0000256" key="1">
    <source>
        <dbReference type="SAM" id="MobiDB-lite"/>
    </source>
</evidence>
<reference evidence="4 5" key="1">
    <citation type="submission" date="2024-04" db="EMBL/GenBank/DDBJ databases">
        <title>Marinobacter sp. SBY-1.</title>
        <authorList>
            <person name="Pan C."/>
        </authorList>
    </citation>
    <scope>NUCLEOTIDE SEQUENCE [LARGE SCALE GENOMIC DNA]</scope>
    <source>
        <strain evidence="4 5">SBY-1</strain>
        <plasmid evidence="4 5">unnamed1</plasmid>
    </source>
</reference>
<dbReference type="RefSeq" id="WP_342632572.1">
    <property type="nucleotide sequence ID" value="NZ_CP152381.1"/>
</dbReference>
<accession>A0ABZ3E9T1</accession>
<evidence type="ECO:0000313" key="4">
    <source>
        <dbReference type="EMBL" id="XAF55918.1"/>
    </source>
</evidence>
<dbReference type="InterPro" id="IPR012931">
    <property type="entry name" value="TraG_N_Proteobacteria"/>
</dbReference>
<feature type="transmembrane region" description="Helical" evidence="2">
    <location>
        <begin position="459"/>
        <end position="482"/>
    </location>
</feature>
<sequence>MENCSVAGVCRDRTYPTVRHREIAGMVANTYLEIYTMMFGWNMYEAIWDVLVGTGVALIPFIVAVVSTFKENYSAGNASETIKSMETTLLGMILVLMLCVIPYKSMSTTLSGVRYEVTVQDCGTASNTNTPSSTASGTGDNTQTGFDSAMSDLQTWQVHKPVAWTLVETVSTAITHTSIKSMTCVNNYEFMLMRISNITIQDETLRKDIQNFYEACYKPAVNKYKANPPVDPVTGNPMVLTNVEPWEDIDWMGSRILLGYADAYYRDKELYVANYENKGFSRQPTWRDSDAAHQTGVYPYCEEVWLGERNAAGWFNNGGDGLRERILDDIPDDEVGDIVDDWKTWGAGVFSKQAEPDQVKEDMMLKLILENNHSDLSAATQLDMSNNFDANKGFWSQMWDNATQLGNVLTSANEFLQANAIQQMFKVAGPMLLVMFQMIVVIAAPFVMIFGSYGFSSFFALAVTWFSLEFINAIWAAAYWFDNRILQIYATNAGWFDEMTNSLLIRIVSMSSIFILPMIWLSIMAMAGSSMLRGMGGGGVGGGMAAGSSAFAGGMAGTMRNTRGLLPGRGGNQGGGSRGRK</sequence>
<name>A0ABZ3E9T1_9GAMM</name>
<keyword evidence="2" id="KW-1133">Transmembrane helix</keyword>
<feature type="compositionally biased region" description="Gly residues" evidence="1">
    <location>
        <begin position="567"/>
        <end position="581"/>
    </location>
</feature>
<evidence type="ECO:0000256" key="2">
    <source>
        <dbReference type="SAM" id="Phobius"/>
    </source>
</evidence>
<feature type="transmembrane region" description="Helical" evidence="2">
    <location>
        <begin position="46"/>
        <end position="69"/>
    </location>
</feature>
<dbReference type="EMBL" id="CP152381">
    <property type="protein sequence ID" value="XAF55918.1"/>
    <property type="molecule type" value="Genomic_DNA"/>
</dbReference>
<feature type="transmembrane region" description="Helical" evidence="2">
    <location>
        <begin position="89"/>
        <end position="106"/>
    </location>
</feature>